<dbReference type="PANTHER" id="PTHR11594">
    <property type="entry name" value="40S RIBOSOMAL PROTEIN S27"/>
    <property type="match status" value="1"/>
</dbReference>
<keyword evidence="6" id="KW-0472">Membrane</keyword>
<keyword evidence="5" id="KW-0863">Zinc-finger</keyword>
<dbReference type="GO" id="GO:0006412">
    <property type="term" value="P:translation"/>
    <property type="evidence" value="ECO:0007669"/>
    <property type="project" value="InterPro"/>
</dbReference>
<sequence>MSLMTMNLTWVLTQAWIYQNQMLNMSMIFSKIKFPVLLHFLVNQVLMITLHLLIIHLVLPIIHQMVLLIAALLNLLSSSVGFLIVLFKDLLHPSLEEERRKHKFSRLVPSPNSYFMDVKCPGCYKITTVFSHAQTVVLCTSCSTVLCQPTGGKARLTEGSSFRKKAQ</sequence>
<dbReference type="EMBL" id="HAAD01003000">
    <property type="protein sequence ID" value="CDG69232.1"/>
    <property type="molecule type" value="mRNA"/>
</dbReference>
<dbReference type="GO" id="GO:0008270">
    <property type="term" value="F:zinc ion binding"/>
    <property type="evidence" value="ECO:0007669"/>
    <property type="project" value="UniProtKB-KW"/>
</dbReference>
<protein>
    <recommendedName>
        <fullName evidence="5">40S ribosomal protein S27</fullName>
    </recommendedName>
</protein>
<comment type="cofactor">
    <cofactor evidence="5">
        <name>Zn(2+)</name>
        <dbReference type="ChEBI" id="CHEBI:29105"/>
    </cofactor>
    <text evidence="5">Binds 1 zinc ion per subunit.</text>
</comment>
<accession>T2MBC2</accession>
<feature type="transmembrane region" description="Helical" evidence="6">
    <location>
        <begin position="36"/>
        <end position="59"/>
    </location>
</feature>
<dbReference type="GO" id="GO:0005840">
    <property type="term" value="C:ribosome"/>
    <property type="evidence" value="ECO:0007669"/>
    <property type="project" value="UniProtKB-KW"/>
</dbReference>
<dbReference type="OrthoDB" id="5567124at2759"/>
<dbReference type="InterPro" id="IPR023407">
    <property type="entry name" value="Ribosomal_eS27_Zn-bd_dom_sf"/>
</dbReference>
<evidence type="ECO:0000256" key="2">
    <source>
        <dbReference type="ARBA" id="ARBA00022833"/>
    </source>
</evidence>
<evidence type="ECO:0000256" key="4">
    <source>
        <dbReference type="ARBA" id="ARBA00023274"/>
    </source>
</evidence>
<proteinExistence type="evidence at transcript level"/>
<dbReference type="PROSITE" id="PS01168">
    <property type="entry name" value="RIBOSOMAL_S27E"/>
    <property type="match status" value="1"/>
</dbReference>
<dbReference type="GO" id="GO:0003735">
    <property type="term" value="F:structural constituent of ribosome"/>
    <property type="evidence" value="ECO:0007669"/>
    <property type="project" value="InterPro"/>
</dbReference>
<keyword evidence="3 5" id="KW-0689">Ribosomal protein</keyword>
<name>T2MBC2_HYDVU</name>
<dbReference type="AlphaFoldDB" id="T2MBC2"/>
<dbReference type="SUPFAM" id="SSF57829">
    <property type="entry name" value="Zn-binding ribosomal proteins"/>
    <property type="match status" value="1"/>
</dbReference>
<evidence type="ECO:0000313" key="7">
    <source>
        <dbReference type="EMBL" id="CDG69232.1"/>
    </source>
</evidence>
<gene>
    <name evidence="7" type="primary">RPS27L</name>
</gene>
<keyword evidence="5" id="KW-0479">Metal-binding</keyword>
<organism evidence="7">
    <name type="scientific">Hydra vulgaris</name>
    <name type="common">Hydra</name>
    <name type="synonym">Hydra attenuata</name>
    <dbReference type="NCBI Taxonomy" id="6087"/>
    <lineage>
        <taxon>Eukaryota</taxon>
        <taxon>Metazoa</taxon>
        <taxon>Cnidaria</taxon>
        <taxon>Hydrozoa</taxon>
        <taxon>Hydroidolina</taxon>
        <taxon>Anthoathecata</taxon>
        <taxon>Aplanulata</taxon>
        <taxon>Hydridae</taxon>
        <taxon>Hydra</taxon>
    </lineage>
</organism>
<dbReference type="FunFam" id="2.20.25.100:FF:000001">
    <property type="entry name" value="40S ribosomal protein S27"/>
    <property type="match status" value="1"/>
</dbReference>
<keyword evidence="4 5" id="KW-0687">Ribonucleoprotein</keyword>
<reference evidence="7" key="1">
    <citation type="journal article" date="2013" name="Genome Biol. Evol.">
        <title>Punctuated emergences of genetic and phenotypic innovations in eumetazoan, bilaterian, euteleostome, and hominidae ancestors.</title>
        <authorList>
            <person name="Wenger Y."/>
            <person name="Galliot B."/>
        </authorList>
    </citation>
    <scope>NUCLEOTIDE SEQUENCE</scope>
    <source>
        <tissue evidence="7">Whole animals</tissue>
    </source>
</reference>
<evidence type="ECO:0000256" key="3">
    <source>
        <dbReference type="ARBA" id="ARBA00022980"/>
    </source>
</evidence>
<dbReference type="HAMAP" id="MF_00371">
    <property type="entry name" value="Ribosomal_eS27"/>
    <property type="match status" value="1"/>
</dbReference>
<feature type="transmembrane region" description="Helical" evidence="6">
    <location>
        <begin position="65"/>
        <end position="91"/>
    </location>
</feature>
<evidence type="ECO:0000256" key="5">
    <source>
        <dbReference type="RuleBase" id="RU000671"/>
    </source>
</evidence>
<dbReference type="InterPro" id="IPR000592">
    <property type="entry name" value="Ribosomal_eS27"/>
</dbReference>
<evidence type="ECO:0000256" key="1">
    <source>
        <dbReference type="ARBA" id="ARBA00010919"/>
    </source>
</evidence>
<comment type="similarity">
    <text evidence="1 5">Belongs to the eukaryotic ribosomal protein eS27 family.</text>
</comment>
<dbReference type="InterPro" id="IPR011332">
    <property type="entry name" value="Ribosomal_zn-bd"/>
</dbReference>
<evidence type="ECO:0000256" key="6">
    <source>
        <dbReference type="SAM" id="Phobius"/>
    </source>
</evidence>
<keyword evidence="6" id="KW-1133">Transmembrane helix</keyword>
<dbReference type="Pfam" id="PF01667">
    <property type="entry name" value="Ribosomal_S27e"/>
    <property type="match status" value="1"/>
</dbReference>
<dbReference type="GO" id="GO:1990904">
    <property type="term" value="C:ribonucleoprotein complex"/>
    <property type="evidence" value="ECO:0007669"/>
    <property type="project" value="UniProtKB-KW"/>
</dbReference>
<keyword evidence="6" id="KW-0812">Transmembrane</keyword>
<dbReference type="Gene3D" id="2.20.25.100">
    <property type="entry name" value="Zn-binding ribosomal proteins"/>
    <property type="match status" value="1"/>
</dbReference>
<keyword evidence="2 5" id="KW-0862">Zinc</keyword>